<dbReference type="PANTHER" id="PTHR10846">
    <property type="entry name" value="SODIUM/POTASSIUM/CALCIUM EXCHANGER"/>
    <property type="match status" value="1"/>
</dbReference>
<feature type="transmembrane region" description="Helical" evidence="5">
    <location>
        <begin position="35"/>
        <end position="58"/>
    </location>
</feature>
<dbReference type="EMBL" id="LSDK01000122">
    <property type="protein sequence ID" value="KXB74445.1"/>
    <property type="molecule type" value="Genomic_DNA"/>
</dbReference>
<feature type="transmembrane region" description="Helical" evidence="5">
    <location>
        <begin position="304"/>
        <end position="322"/>
    </location>
</feature>
<keyword evidence="2 5" id="KW-0812">Transmembrane</keyword>
<comment type="caution">
    <text evidence="7">The sequence shown here is derived from an EMBL/GenBank/DDBJ whole genome shotgun (WGS) entry which is preliminary data.</text>
</comment>
<feature type="transmembrane region" description="Helical" evidence="5">
    <location>
        <begin position="244"/>
        <end position="267"/>
    </location>
</feature>
<dbReference type="InterPro" id="IPR004481">
    <property type="entry name" value="K/Na/Ca-exchanger"/>
</dbReference>
<sequence>MLVDILLFLLGIVLIIVGANYLTEGASTLARRMGLSPLVVGLTIVAFGTSTPELIVSLMSAIKGNADIAMGNVVGSNIFNLLAIGGVTAVVAPITITQSTIRREIPLMLLSFLVLFFLSYDTIFAGTGATENILSRGEGLTLLGFFLIFLTYTFAIAKDSPNDPHADNTPLKPYPIWLLIVFIVGGLAALVYGGDLFVTSASSIARTFGMSESFIGLTIVAAGTSLPELATSVAAALKKQPEIAVGNIVGSNIFNVFFILGVSSSITPIRIGGVTPLDFLVMIAAGIMLYIFAVLFGQRVVKRGEGAILALSFIAYTVYLIMQL</sequence>
<organism evidence="7 8">
    <name type="scientific">Porphyromonas somerae</name>
    <dbReference type="NCBI Taxonomy" id="322095"/>
    <lineage>
        <taxon>Bacteria</taxon>
        <taxon>Pseudomonadati</taxon>
        <taxon>Bacteroidota</taxon>
        <taxon>Bacteroidia</taxon>
        <taxon>Bacteroidales</taxon>
        <taxon>Porphyromonadaceae</taxon>
        <taxon>Porphyromonas</taxon>
    </lineage>
</organism>
<dbReference type="RefSeq" id="WP_060935814.1">
    <property type="nucleotide sequence ID" value="NZ_KQ960462.1"/>
</dbReference>
<reference evidence="8" key="1">
    <citation type="submission" date="2016-01" db="EMBL/GenBank/DDBJ databases">
        <authorList>
            <person name="Mitreva M."/>
            <person name="Pepin K.H."/>
            <person name="Mihindukulasuriya K.A."/>
            <person name="Fulton R."/>
            <person name="Fronick C."/>
            <person name="O'Laughlin M."/>
            <person name="Miner T."/>
            <person name="Herter B."/>
            <person name="Rosa B.A."/>
            <person name="Cordes M."/>
            <person name="Tomlinson C."/>
            <person name="Wollam A."/>
            <person name="Palsikar V.B."/>
            <person name="Mardis E.R."/>
            <person name="Wilson R.K."/>
        </authorList>
    </citation>
    <scope>NUCLEOTIDE SEQUENCE [LARGE SCALE GENOMIC DNA]</scope>
    <source>
        <strain evidence="8">KA00683</strain>
    </source>
</reference>
<dbReference type="GO" id="GO:0005886">
    <property type="term" value="C:plasma membrane"/>
    <property type="evidence" value="ECO:0007669"/>
    <property type="project" value="TreeGrafter"/>
</dbReference>
<feature type="transmembrane region" description="Helical" evidence="5">
    <location>
        <begin position="6"/>
        <end position="23"/>
    </location>
</feature>
<dbReference type="Pfam" id="PF01699">
    <property type="entry name" value="Na_Ca_ex"/>
    <property type="match status" value="2"/>
</dbReference>
<evidence type="ECO:0000256" key="1">
    <source>
        <dbReference type="ARBA" id="ARBA00004141"/>
    </source>
</evidence>
<dbReference type="STRING" id="322095.HMPREF3185_01698"/>
<feature type="transmembrane region" description="Helical" evidence="5">
    <location>
        <begin position="176"/>
        <end position="194"/>
    </location>
</feature>
<feature type="domain" description="Sodium/calcium exchanger membrane region" evidence="6">
    <location>
        <begin position="5"/>
        <end position="154"/>
    </location>
</feature>
<evidence type="ECO:0000259" key="6">
    <source>
        <dbReference type="Pfam" id="PF01699"/>
    </source>
</evidence>
<dbReference type="InterPro" id="IPR044880">
    <property type="entry name" value="NCX_ion-bd_dom_sf"/>
</dbReference>
<dbReference type="PATRIC" id="fig|322095.3.peg.1675"/>
<keyword evidence="3 5" id="KW-1133">Transmembrane helix</keyword>
<dbReference type="PANTHER" id="PTHR10846:SF8">
    <property type="entry name" value="INNER MEMBRANE PROTEIN YRBG"/>
    <property type="match status" value="1"/>
</dbReference>
<feature type="transmembrane region" description="Helical" evidence="5">
    <location>
        <begin position="139"/>
        <end position="156"/>
    </location>
</feature>
<feature type="transmembrane region" description="Helical" evidence="5">
    <location>
        <begin position="108"/>
        <end position="127"/>
    </location>
</feature>
<gene>
    <name evidence="7" type="ORF">HMPREF3185_01698</name>
</gene>
<keyword evidence="8" id="KW-1185">Reference proteome</keyword>
<dbReference type="AlphaFoldDB" id="A0A134B3E3"/>
<dbReference type="GO" id="GO:0006874">
    <property type="term" value="P:intracellular calcium ion homeostasis"/>
    <property type="evidence" value="ECO:0007669"/>
    <property type="project" value="TreeGrafter"/>
</dbReference>
<dbReference type="GO" id="GO:0008273">
    <property type="term" value="F:calcium, potassium:sodium antiporter activity"/>
    <property type="evidence" value="ECO:0007669"/>
    <property type="project" value="TreeGrafter"/>
</dbReference>
<evidence type="ECO:0000256" key="2">
    <source>
        <dbReference type="ARBA" id="ARBA00022692"/>
    </source>
</evidence>
<feature type="transmembrane region" description="Helical" evidence="5">
    <location>
        <begin position="279"/>
        <end position="297"/>
    </location>
</feature>
<name>A0A134B3E3_9PORP</name>
<evidence type="ECO:0000313" key="7">
    <source>
        <dbReference type="EMBL" id="KXB74445.1"/>
    </source>
</evidence>
<feature type="transmembrane region" description="Helical" evidence="5">
    <location>
        <begin position="78"/>
        <end position="96"/>
    </location>
</feature>
<keyword evidence="4 5" id="KW-0472">Membrane</keyword>
<dbReference type="Gene3D" id="1.20.1420.30">
    <property type="entry name" value="NCX, central ion-binding region"/>
    <property type="match status" value="1"/>
</dbReference>
<dbReference type="Proteomes" id="UP000070224">
    <property type="component" value="Unassembled WGS sequence"/>
</dbReference>
<comment type="subcellular location">
    <subcellularLocation>
        <location evidence="1">Membrane</location>
        <topology evidence="1">Multi-pass membrane protein</topology>
    </subcellularLocation>
</comment>
<dbReference type="GO" id="GO:0005262">
    <property type="term" value="F:calcium channel activity"/>
    <property type="evidence" value="ECO:0007669"/>
    <property type="project" value="TreeGrafter"/>
</dbReference>
<accession>A0A134B3E3</accession>
<evidence type="ECO:0000256" key="5">
    <source>
        <dbReference type="SAM" id="Phobius"/>
    </source>
</evidence>
<protein>
    <submittedName>
        <fullName evidence="7">K+-dependent Na+/Ca+ exchanger family protein</fullName>
    </submittedName>
</protein>
<feature type="transmembrane region" description="Helical" evidence="5">
    <location>
        <begin position="214"/>
        <end position="237"/>
    </location>
</feature>
<evidence type="ECO:0000256" key="4">
    <source>
        <dbReference type="ARBA" id="ARBA00023136"/>
    </source>
</evidence>
<evidence type="ECO:0000256" key="3">
    <source>
        <dbReference type="ARBA" id="ARBA00022989"/>
    </source>
</evidence>
<dbReference type="NCBIfam" id="TIGR00367">
    <property type="entry name" value="calcium/sodium antiporter"/>
    <property type="match status" value="1"/>
</dbReference>
<proteinExistence type="predicted"/>
<evidence type="ECO:0000313" key="8">
    <source>
        <dbReference type="Proteomes" id="UP000070224"/>
    </source>
</evidence>
<dbReference type="OrthoDB" id="9794225at2"/>
<dbReference type="InterPro" id="IPR004837">
    <property type="entry name" value="NaCa_Exmemb"/>
</dbReference>
<feature type="domain" description="Sodium/calcium exchanger membrane region" evidence="6">
    <location>
        <begin position="179"/>
        <end position="322"/>
    </location>
</feature>